<dbReference type="OrthoDB" id="10403373at2759"/>
<dbReference type="AlphaFoldDB" id="A0A061B1Q6"/>
<evidence type="ECO:0000313" key="1">
    <source>
        <dbReference type="EMBL" id="CDR41550.1"/>
    </source>
</evidence>
<reference evidence="1" key="1">
    <citation type="journal article" date="2014" name="Genome Announc.">
        <title>Draft genome sequence of Rhodosporidium toruloides CECT1137, an oleaginous yeast of biotechnological interest.</title>
        <authorList>
            <person name="Morin N."/>
            <person name="Calcas X."/>
            <person name="Devillers H."/>
            <person name="Durrens P."/>
            <person name="Sherman D.J."/>
            <person name="Nicaud J.-M."/>
            <person name="Neuveglise C."/>
        </authorList>
    </citation>
    <scope>NUCLEOTIDE SEQUENCE</scope>
    <source>
        <strain evidence="1">CECT1137</strain>
    </source>
</reference>
<proteinExistence type="predicted"/>
<sequence>MHHPLPQPLETFPGFREAYDNYCLAPWSCHRAIERDLIPHMMKVYSKLGMSGDFKTGVQALIGCMKFATVAAERADHEDSIDLVGQTGRLRQGVILAYGSFEVAFTHSLPVAAMPEGWQRAEPGFRVEWARHKQGQSTITRLLRSILSNVPTATPNPTEEAPNGASKYDWLGHITSSASATHRACSIILEHGSEGELFRRLVLLSINVFNYITNMRSYSLFPSDDLICGAIGDAKLAIYAHPDLVGTYYGPEMPAPASPHSHTPHSLASPLVLKSQIDRQRRRLRGGELGHW</sequence>
<accession>A0A061B1Q6</accession>
<protein>
    <submittedName>
        <fullName evidence="1">RHTO0S06e02894g1_1</fullName>
    </submittedName>
</protein>
<name>A0A061B1Q6_RHOTO</name>
<dbReference type="EMBL" id="LK052941">
    <property type="protein sequence ID" value="CDR41550.1"/>
    <property type="molecule type" value="Genomic_DNA"/>
</dbReference>
<organism evidence="1">
    <name type="scientific">Rhodotorula toruloides</name>
    <name type="common">Yeast</name>
    <name type="synonym">Rhodosporidium toruloides</name>
    <dbReference type="NCBI Taxonomy" id="5286"/>
    <lineage>
        <taxon>Eukaryota</taxon>
        <taxon>Fungi</taxon>
        <taxon>Dikarya</taxon>
        <taxon>Basidiomycota</taxon>
        <taxon>Pucciniomycotina</taxon>
        <taxon>Microbotryomycetes</taxon>
        <taxon>Sporidiobolales</taxon>
        <taxon>Sporidiobolaceae</taxon>
        <taxon>Rhodotorula</taxon>
    </lineage>
</organism>
<gene>
    <name evidence="1" type="ORF">RHTO0S_06e02894g</name>
</gene>